<proteinExistence type="predicted"/>
<evidence type="ECO:0000259" key="2">
    <source>
        <dbReference type="Pfam" id="PF13175"/>
    </source>
</evidence>
<name>A0ABP8N108_9BACT</name>
<gene>
    <name evidence="4" type="ORF">GCM10023092_25880</name>
</gene>
<evidence type="ECO:0000259" key="1">
    <source>
        <dbReference type="Pfam" id="PF12476"/>
    </source>
</evidence>
<dbReference type="InterPro" id="IPR041685">
    <property type="entry name" value="AAA_GajA/Old/RecF-like"/>
</dbReference>
<dbReference type="SUPFAM" id="SSF52540">
    <property type="entry name" value="P-loop containing nucleoside triphosphate hydrolases"/>
    <property type="match status" value="1"/>
</dbReference>
<protein>
    <submittedName>
        <fullName evidence="4">DUF3696 domain-containing protein</fullName>
    </submittedName>
</protein>
<accession>A0ABP8N108</accession>
<evidence type="ECO:0000259" key="3">
    <source>
        <dbReference type="Pfam" id="PF13304"/>
    </source>
</evidence>
<keyword evidence="5" id="KW-1185">Reference proteome</keyword>
<dbReference type="Pfam" id="PF13304">
    <property type="entry name" value="AAA_21"/>
    <property type="match status" value="1"/>
</dbReference>
<dbReference type="InterPro" id="IPR027417">
    <property type="entry name" value="P-loop_NTPase"/>
</dbReference>
<dbReference type="InterPro" id="IPR051396">
    <property type="entry name" value="Bact_Antivir_Def_Nuclease"/>
</dbReference>
<dbReference type="RefSeq" id="WP_344827941.1">
    <property type="nucleotide sequence ID" value="NZ_BAABEZ010000024.1"/>
</dbReference>
<sequence>MITSIEFEGFKSLLSAGISFGQLTMLTGLNSSGKSSVIQAIQLIEKAATLNNDALYLPGHGALRESRNPYQEGSFIIRGLFSGDRMIEINENSARDTASNGSFPKIIHIAADRFGPETSVYADPNNVNIGKRGENIFRVIKAFEDKELPESVKHPLSQAITFEFNLRAWLNIISPNIDFKSEVVEQSDSSYSTFNGYRAKNVGFGLSYALPIITALLVGATKPDDYLVILENPEAHLHPRGQTAMAELICRCADAGLQILIETHSDHLFDGVRLYAKNSNVGFNEKIKAYWFELDENRNTDVITVVIDQNGRIDNWPEGMFDQFSINASNLLA</sequence>
<dbReference type="InterPro" id="IPR014592">
    <property type="entry name" value="P-loop_UCP034888"/>
</dbReference>
<feature type="domain" description="Endonuclease GajA/Old nuclease/RecF-like AAA" evidence="2">
    <location>
        <begin position="1"/>
        <end position="98"/>
    </location>
</feature>
<dbReference type="InterPro" id="IPR003959">
    <property type="entry name" value="ATPase_AAA_core"/>
</dbReference>
<reference evidence="5" key="1">
    <citation type="journal article" date="2019" name="Int. J. Syst. Evol. Microbiol.">
        <title>The Global Catalogue of Microorganisms (GCM) 10K type strain sequencing project: providing services to taxonomists for standard genome sequencing and annotation.</title>
        <authorList>
            <consortium name="The Broad Institute Genomics Platform"/>
            <consortium name="The Broad Institute Genome Sequencing Center for Infectious Disease"/>
            <person name="Wu L."/>
            <person name="Ma J."/>
        </authorList>
    </citation>
    <scope>NUCLEOTIDE SEQUENCE [LARGE SCALE GENOMIC DNA]</scope>
    <source>
        <strain evidence="5">JCM 31921</strain>
    </source>
</reference>
<dbReference type="EMBL" id="BAABEZ010000024">
    <property type="protein sequence ID" value="GAA4458091.1"/>
    <property type="molecule type" value="Genomic_DNA"/>
</dbReference>
<feature type="domain" description="ATPase AAA-type core" evidence="3">
    <location>
        <begin position="198"/>
        <end position="270"/>
    </location>
</feature>
<evidence type="ECO:0000313" key="4">
    <source>
        <dbReference type="EMBL" id="GAA4458091.1"/>
    </source>
</evidence>
<organism evidence="4 5">
    <name type="scientific">Rurimicrobium arvi</name>
    <dbReference type="NCBI Taxonomy" id="2049916"/>
    <lineage>
        <taxon>Bacteria</taxon>
        <taxon>Pseudomonadati</taxon>
        <taxon>Bacteroidota</taxon>
        <taxon>Chitinophagia</taxon>
        <taxon>Chitinophagales</taxon>
        <taxon>Chitinophagaceae</taxon>
        <taxon>Rurimicrobium</taxon>
    </lineage>
</organism>
<dbReference type="PANTHER" id="PTHR43581:SF2">
    <property type="entry name" value="EXCINUCLEASE ATPASE SUBUNIT"/>
    <property type="match status" value="1"/>
</dbReference>
<dbReference type="Proteomes" id="UP001501410">
    <property type="component" value="Unassembled WGS sequence"/>
</dbReference>
<dbReference type="Pfam" id="PF13175">
    <property type="entry name" value="AAA_15"/>
    <property type="match status" value="1"/>
</dbReference>
<dbReference type="PANTHER" id="PTHR43581">
    <property type="entry name" value="ATP/GTP PHOSPHATASE"/>
    <property type="match status" value="1"/>
</dbReference>
<dbReference type="InterPro" id="IPR022532">
    <property type="entry name" value="DUF3696"/>
</dbReference>
<dbReference type="PIRSF" id="PIRSF034888">
    <property type="entry name" value="P-loop_UCP034888"/>
    <property type="match status" value="1"/>
</dbReference>
<feature type="domain" description="DUF3696" evidence="1">
    <location>
        <begin position="285"/>
        <end position="327"/>
    </location>
</feature>
<dbReference type="Gene3D" id="3.40.50.300">
    <property type="entry name" value="P-loop containing nucleotide triphosphate hydrolases"/>
    <property type="match status" value="1"/>
</dbReference>
<comment type="caution">
    <text evidence="4">The sequence shown here is derived from an EMBL/GenBank/DDBJ whole genome shotgun (WGS) entry which is preliminary data.</text>
</comment>
<dbReference type="Pfam" id="PF12476">
    <property type="entry name" value="DUF3696"/>
    <property type="match status" value="1"/>
</dbReference>
<evidence type="ECO:0000313" key="5">
    <source>
        <dbReference type="Proteomes" id="UP001501410"/>
    </source>
</evidence>